<dbReference type="HOGENOM" id="CLU_2672635_0_0_1"/>
<proteinExistence type="predicted"/>
<name>F8P6R8_SERL9</name>
<protein>
    <submittedName>
        <fullName evidence="1">Uncharacterized protein</fullName>
    </submittedName>
</protein>
<dbReference type="GeneID" id="18820711"/>
<dbReference type="KEGG" id="sla:SERLADRAFT_475904"/>
<evidence type="ECO:0000313" key="1">
    <source>
        <dbReference type="EMBL" id="EGO21134.1"/>
    </source>
</evidence>
<sequence>MRKYCLRLVLSIHYCDKCGSTCMYEHFLFSRVYNPKDSPLREVVQVCTFLEVTRGPPLLPFYERLSKTCGSGEKV</sequence>
<organism>
    <name type="scientific">Serpula lacrymans var. lacrymans (strain S7.9)</name>
    <name type="common">Dry rot fungus</name>
    <dbReference type="NCBI Taxonomy" id="578457"/>
    <lineage>
        <taxon>Eukaryota</taxon>
        <taxon>Fungi</taxon>
        <taxon>Dikarya</taxon>
        <taxon>Basidiomycota</taxon>
        <taxon>Agaricomycotina</taxon>
        <taxon>Agaricomycetes</taxon>
        <taxon>Agaricomycetidae</taxon>
        <taxon>Boletales</taxon>
        <taxon>Coniophorineae</taxon>
        <taxon>Serpulaceae</taxon>
        <taxon>Serpula</taxon>
    </lineage>
</organism>
<reference evidence="1" key="1">
    <citation type="submission" date="2011-04" db="EMBL/GenBank/DDBJ databases">
        <title>Evolution of plant cell wall degrading machinery underlies the functional diversity of forest fungi.</title>
        <authorList>
            <consortium name="US DOE Joint Genome Institute (JGI-PGF)"/>
            <person name="Eastwood D.C."/>
            <person name="Floudas D."/>
            <person name="Binder M."/>
            <person name="Majcherczyk A."/>
            <person name="Schneider P."/>
            <person name="Aerts A."/>
            <person name="Asiegbu F.O."/>
            <person name="Baker S.E."/>
            <person name="Barry K."/>
            <person name="Bendiksby M."/>
            <person name="Blumentritt M."/>
            <person name="Coutinho P.M."/>
            <person name="Cullen D."/>
            <person name="Cullen D."/>
            <person name="Gathman A."/>
            <person name="Goodell B."/>
            <person name="Henrissat B."/>
            <person name="Ihrmark K."/>
            <person name="Kauserud H."/>
            <person name="Kohler A."/>
            <person name="LaButti K."/>
            <person name="Lapidus A."/>
            <person name="Lavin J.L."/>
            <person name="Lee Y.-H."/>
            <person name="Lindquist E."/>
            <person name="Lilly W."/>
            <person name="Lucas S."/>
            <person name="Morin E."/>
            <person name="Murat C."/>
            <person name="Oguiza J.A."/>
            <person name="Park J."/>
            <person name="Pisabarro A.G."/>
            <person name="Riley R."/>
            <person name="Rosling A."/>
            <person name="Salamov A."/>
            <person name="Schmidt O."/>
            <person name="Schmutz J."/>
            <person name="Skrede I."/>
            <person name="Stenlid J."/>
            <person name="Wiebenga A."/>
            <person name="Xie X."/>
            <person name="Kues U."/>
            <person name="Hibbett D.S."/>
            <person name="Hoffmeister D."/>
            <person name="Hogberg N."/>
            <person name="Martin F."/>
            <person name="Grigoriev I.V."/>
            <person name="Watkinson S.C."/>
        </authorList>
    </citation>
    <scope>NUCLEOTIDE SEQUENCE</scope>
    <source>
        <strain evidence="1">S7.9</strain>
    </source>
</reference>
<dbReference type="EMBL" id="GL945439">
    <property type="protein sequence ID" value="EGO21134.1"/>
    <property type="molecule type" value="Genomic_DNA"/>
</dbReference>
<accession>F8P6R8</accession>
<dbReference type="Proteomes" id="UP000008064">
    <property type="component" value="Unassembled WGS sequence"/>
</dbReference>
<dbReference type="RefSeq" id="XP_007322091.1">
    <property type="nucleotide sequence ID" value="XM_007322029.1"/>
</dbReference>
<dbReference type="AlphaFoldDB" id="F8P6R8"/>
<gene>
    <name evidence="1" type="ORF">SERLADRAFT_475904</name>
</gene>